<accession>A0A2T2YEY0</accession>
<comment type="caution">
    <text evidence="6">The sequence shown here is derived from an EMBL/GenBank/DDBJ whole genome shotgun (WGS) entry which is preliminary data.</text>
</comment>
<proteinExistence type="predicted"/>
<dbReference type="Proteomes" id="UP000240357">
    <property type="component" value="Unassembled WGS sequence"/>
</dbReference>
<dbReference type="Pfam" id="PF12833">
    <property type="entry name" value="HTH_18"/>
    <property type="match status" value="1"/>
</dbReference>
<evidence type="ECO:0000259" key="5">
    <source>
        <dbReference type="PROSITE" id="PS01124"/>
    </source>
</evidence>
<sequence length="308" mass="34792">MHLPAAESRRPFMTSNTISEVSTNGQGSKVLYSTVQQFEHTGCATAVILNYVLTGTEHYSLENKTLPVRAKQYLIINQAQSFHVSIPYSKAPVTAFGIYLSEALLADVARNYQLPETQLLDNPFESAKSNFAFFEGVYTHDSLQSALHNLEIGLNTAKSRLHLPCQELYLQLAQELLLAHSYLTKKAFNLPAKKTSVKKELFKRVQAAKFLLDEAPENLKISQLAATVALSEFHFFRTFKHAFGKSPHLYQTQKRLEKAATFLQHESWSVGEIALAVGFADIYSFSKAFKNYYHLSPLLYRQQFSRIG</sequence>
<gene>
    <name evidence="6" type="ORF">AHMF7605_11325</name>
</gene>
<dbReference type="InterPro" id="IPR009057">
    <property type="entry name" value="Homeodomain-like_sf"/>
</dbReference>
<evidence type="ECO:0000313" key="6">
    <source>
        <dbReference type="EMBL" id="PSR54069.1"/>
    </source>
</evidence>
<dbReference type="GO" id="GO:0043565">
    <property type="term" value="F:sequence-specific DNA binding"/>
    <property type="evidence" value="ECO:0007669"/>
    <property type="project" value="InterPro"/>
</dbReference>
<dbReference type="SMART" id="SM00342">
    <property type="entry name" value="HTH_ARAC"/>
    <property type="match status" value="1"/>
</dbReference>
<dbReference type="InterPro" id="IPR018060">
    <property type="entry name" value="HTH_AraC"/>
</dbReference>
<evidence type="ECO:0000256" key="1">
    <source>
        <dbReference type="ARBA" id="ARBA00023015"/>
    </source>
</evidence>
<keyword evidence="3" id="KW-0804">Transcription</keyword>
<reference evidence="6 7" key="1">
    <citation type="submission" date="2018-03" db="EMBL/GenBank/DDBJ databases">
        <title>Adhaeribacter sp. HMF7605 Genome sequencing and assembly.</title>
        <authorList>
            <person name="Kang H."/>
            <person name="Kang J."/>
            <person name="Cha I."/>
            <person name="Kim H."/>
            <person name="Joh K."/>
        </authorList>
    </citation>
    <scope>NUCLEOTIDE SEQUENCE [LARGE SCALE GENOMIC DNA]</scope>
    <source>
        <strain evidence="6 7">HMF7605</strain>
    </source>
</reference>
<evidence type="ECO:0000256" key="3">
    <source>
        <dbReference type="ARBA" id="ARBA00023163"/>
    </source>
</evidence>
<name>A0A2T2YEY0_9BACT</name>
<evidence type="ECO:0000256" key="4">
    <source>
        <dbReference type="SAM" id="MobiDB-lite"/>
    </source>
</evidence>
<keyword evidence="2" id="KW-0238">DNA-binding</keyword>
<dbReference type="SUPFAM" id="SSF46689">
    <property type="entry name" value="Homeodomain-like"/>
    <property type="match status" value="2"/>
</dbReference>
<evidence type="ECO:0000313" key="7">
    <source>
        <dbReference type="Proteomes" id="UP000240357"/>
    </source>
</evidence>
<dbReference type="Gene3D" id="1.10.10.60">
    <property type="entry name" value="Homeodomain-like"/>
    <property type="match status" value="2"/>
</dbReference>
<dbReference type="InterPro" id="IPR050204">
    <property type="entry name" value="AraC_XylS_family_regulators"/>
</dbReference>
<feature type="domain" description="HTH araC/xylS-type" evidence="5">
    <location>
        <begin position="205"/>
        <end position="303"/>
    </location>
</feature>
<feature type="region of interest" description="Disordered" evidence="4">
    <location>
        <begin position="1"/>
        <end position="23"/>
    </location>
</feature>
<dbReference type="EMBL" id="PYFT01000001">
    <property type="protein sequence ID" value="PSR54069.1"/>
    <property type="molecule type" value="Genomic_DNA"/>
</dbReference>
<keyword evidence="7" id="KW-1185">Reference proteome</keyword>
<dbReference type="GO" id="GO:0003700">
    <property type="term" value="F:DNA-binding transcription factor activity"/>
    <property type="evidence" value="ECO:0007669"/>
    <property type="project" value="InterPro"/>
</dbReference>
<dbReference type="PROSITE" id="PS01124">
    <property type="entry name" value="HTH_ARAC_FAMILY_2"/>
    <property type="match status" value="1"/>
</dbReference>
<protein>
    <recommendedName>
        <fullName evidence="5">HTH araC/xylS-type domain-containing protein</fullName>
    </recommendedName>
</protein>
<dbReference type="AlphaFoldDB" id="A0A2T2YEY0"/>
<dbReference type="PANTHER" id="PTHR46796">
    <property type="entry name" value="HTH-TYPE TRANSCRIPTIONAL ACTIVATOR RHAS-RELATED"/>
    <property type="match status" value="1"/>
</dbReference>
<organism evidence="6 7">
    <name type="scientific">Adhaeribacter arboris</name>
    <dbReference type="NCBI Taxonomy" id="2072846"/>
    <lineage>
        <taxon>Bacteria</taxon>
        <taxon>Pseudomonadati</taxon>
        <taxon>Bacteroidota</taxon>
        <taxon>Cytophagia</taxon>
        <taxon>Cytophagales</taxon>
        <taxon>Hymenobacteraceae</taxon>
        <taxon>Adhaeribacter</taxon>
    </lineage>
</organism>
<evidence type="ECO:0000256" key="2">
    <source>
        <dbReference type="ARBA" id="ARBA00023125"/>
    </source>
</evidence>
<feature type="compositionally biased region" description="Polar residues" evidence="4">
    <location>
        <begin position="13"/>
        <end position="23"/>
    </location>
</feature>
<keyword evidence="1" id="KW-0805">Transcription regulation</keyword>